<dbReference type="STRING" id="56408.A0A1E5R850"/>
<dbReference type="Proteomes" id="UP000095728">
    <property type="component" value="Unassembled WGS sequence"/>
</dbReference>
<proteinExistence type="inferred from homology"/>
<dbReference type="InterPro" id="IPR021346">
    <property type="entry name" value="Tma16"/>
</dbReference>
<gene>
    <name evidence="2" type="ORF">AWRI3579_g3442</name>
</gene>
<dbReference type="GO" id="GO:0005634">
    <property type="term" value="C:nucleus"/>
    <property type="evidence" value="ECO:0007669"/>
    <property type="project" value="TreeGrafter"/>
</dbReference>
<keyword evidence="3" id="KW-1185">Reference proteome</keyword>
<dbReference type="AlphaFoldDB" id="A0A1E5R850"/>
<dbReference type="Pfam" id="PF11176">
    <property type="entry name" value="Tma16"/>
    <property type="match status" value="1"/>
</dbReference>
<protein>
    <submittedName>
        <fullName evidence="2">Translation machinery-associated protein 16</fullName>
    </submittedName>
</protein>
<evidence type="ECO:0000256" key="1">
    <source>
        <dbReference type="ARBA" id="ARBA00034127"/>
    </source>
</evidence>
<dbReference type="Gene3D" id="1.20.1440.170">
    <property type="entry name" value="Translation machinery-associated protein 16-like"/>
    <property type="match status" value="1"/>
</dbReference>
<organism evidence="2 3">
    <name type="scientific">Hanseniaspora osmophila</name>
    <dbReference type="NCBI Taxonomy" id="56408"/>
    <lineage>
        <taxon>Eukaryota</taxon>
        <taxon>Fungi</taxon>
        <taxon>Dikarya</taxon>
        <taxon>Ascomycota</taxon>
        <taxon>Saccharomycotina</taxon>
        <taxon>Saccharomycetes</taxon>
        <taxon>Saccharomycodales</taxon>
        <taxon>Saccharomycodaceae</taxon>
        <taxon>Hanseniaspora</taxon>
    </lineage>
</organism>
<name>A0A1E5R850_9ASCO</name>
<evidence type="ECO:0000313" key="3">
    <source>
        <dbReference type="Proteomes" id="UP000095728"/>
    </source>
</evidence>
<dbReference type="EMBL" id="LPNM01000009">
    <property type="protein sequence ID" value="OEJ83064.1"/>
    <property type="molecule type" value="Genomic_DNA"/>
</dbReference>
<sequence>MPSGKSLVKVQKSIGDRKHKVHPKGRKFAQLAKATLRDSRVAAKKKAHSDQRSNELQRYSFIQEIINSDSFKDKDVFTPEELIVFVEQFIARDDEELDELKAKRRADRPPANKQMLLEQKRKFEDNEFVAGFLAPNITDVTSVKALRGWNGTFGGLNACQKIRITKHGDISNEKASTKDVVMN</sequence>
<comment type="caution">
    <text evidence="2">The sequence shown here is derived from an EMBL/GenBank/DDBJ whole genome shotgun (WGS) entry which is preliminary data.</text>
</comment>
<dbReference type="OrthoDB" id="270284at2759"/>
<evidence type="ECO:0000313" key="2">
    <source>
        <dbReference type="EMBL" id="OEJ83064.1"/>
    </source>
</evidence>
<dbReference type="PANTHER" id="PTHR13349:SF2">
    <property type="entry name" value="TRANSLATION MACHINERY-ASSOCIATED PROTEIN 16"/>
    <property type="match status" value="1"/>
</dbReference>
<dbReference type="PANTHER" id="PTHR13349">
    <property type="entry name" value="TRANSLATION MACHINERY-ASSOCIATED PROTEIN 16"/>
    <property type="match status" value="1"/>
</dbReference>
<reference evidence="3" key="1">
    <citation type="journal article" date="2016" name="Genome Announc.">
        <title>Genome sequences of three species of Hanseniaspora isolated from spontaneous wine fermentations.</title>
        <authorList>
            <person name="Sternes P.R."/>
            <person name="Lee D."/>
            <person name="Kutyna D.R."/>
            <person name="Borneman A.R."/>
        </authorList>
    </citation>
    <scope>NUCLEOTIDE SEQUENCE [LARGE SCALE GENOMIC DNA]</scope>
    <source>
        <strain evidence="3">AWRI3579</strain>
    </source>
</reference>
<dbReference type="InParanoid" id="A0A1E5R850"/>
<accession>A0A1E5R850</accession>
<comment type="similarity">
    <text evidence="1">Belongs to the TMA16 family.</text>
</comment>
<dbReference type="InterPro" id="IPR038356">
    <property type="entry name" value="Tma16_sf"/>
</dbReference>
<dbReference type="FunCoup" id="A0A1E5R850">
    <property type="interactions" value="374"/>
</dbReference>